<organism evidence="6 7">
    <name type="scientific">Apiospora marii</name>
    <dbReference type="NCBI Taxonomy" id="335849"/>
    <lineage>
        <taxon>Eukaryota</taxon>
        <taxon>Fungi</taxon>
        <taxon>Dikarya</taxon>
        <taxon>Ascomycota</taxon>
        <taxon>Pezizomycotina</taxon>
        <taxon>Sordariomycetes</taxon>
        <taxon>Xylariomycetidae</taxon>
        <taxon>Amphisphaeriales</taxon>
        <taxon>Apiosporaceae</taxon>
        <taxon>Apiospora</taxon>
    </lineage>
</organism>
<reference evidence="6 7" key="1">
    <citation type="submission" date="2023-01" db="EMBL/GenBank/DDBJ databases">
        <title>Analysis of 21 Apiospora genomes using comparative genomics revels a genus with tremendous synthesis potential of carbohydrate active enzymes and secondary metabolites.</title>
        <authorList>
            <person name="Sorensen T."/>
        </authorList>
    </citation>
    <scope>NUCLEOTIDE SEQUENCE [LARGE SCALE GENOMIC DNA]</scope>
    <source>
        <strain evidence="6 7">CBS 20057</strain>
    </source>
</reference>
<dbReference type="Gene3D" id="3.30.465.10">
    <property type="match status" value="1"/>
</dbReference>
<comment type="caution">
    <text evidence="6">The sequence shown here is derived from an EMBL/GenBank/DDBJ whole genome shotgun (WGS) entry which is preliminary data.</text>
</comment>
<keyword evidence="7" id="KW-1185">Reference proteome</keyword>
<keyword evidence="3" id="KW-0274">FAD</keyword>
<dbReference type="InterPro" id="IPR050416">
    <property type="entry name" value="FAD-linked_Oxidoreductase"/>
</dbReference>
<comment type="similarity">
    <text evidence="1">Belongs to the oxygen-dependent FAD-linked oxidoreductase family.</text>
</comment>
<evidence type="ECO:0000313" key="7">
    <source>
        <dbReference type="Proteomes" id="UP001396898"/>
    </source>
</evidence>
<gene>
    <name evidence="6" type="ORF">PG991_016031</name>
</gene>
<dbReference type="InterPro" id="IPR006094">
    <property type="entry name" value="Oxid_FAD_bind_N"/>
</dbReference>
<keyword evidence="2" id="KW-0285">Flavoprotein</keyword>
<protein>
    <recommendedName>
        <fullName evidence="5">FAD-binding PCMH-type domain-containing protein</fullName>
    </recommendedName>
</protein>
<evidence type="ECO:0000259" key="5">
    <source>
        <dbReference type="PROSITE" id="PS51387"/>
    </source>
</evidence>
<dbReference type="Proteomes" id="UP001396898">
    <property type="component" value="Unassembled WGS sequence"/>
</dbReference>
<evidence type="ECO:0000313" key="6">
    <source>
        <dbReference type="EMBL" id="KAK7994443.1"/>
    </source>
</evidence>
<dbReference type="PANTHER" id="PTHR42973">
    <property type="entry name" value="BINDING OXIDOREDUCTASE, PUTATIVE (AFU_ORTHOLOGUE AFUA_1G17690)-RELATED"/>
    <property type="match status" value="1"/>
</dbReference>
<dbReference type="PROSITE" id="PS51387">
    <property type="entry name" value="FAD_PCMH"/>
    <property type="match status" value="1"/>
</dbReference>
<sequence>MATLRAITMLQASFSADRVALPATETYNERNGSYLSKLESDISPNAIFLPHTTEEVSQFVKLIGPLVQEGDVKFAIRGAGCQPLPGCANIQGGITLDLSRLVGTTLDETQGTVRIAAGERWGAVYKTVQEKGLAVTGARSGNNGIGGLALSGGLSFFGTREGFISDNVVNYEVVLASGEVVHANRQENADLFVALRGGGNNLGIVTRFGGQIDALMKELNKPDASEETHVMISLFFADQFSKAIGVDGAMGLNQAYYTQEVEKPAVLDPFTNIQPQVEPLNSMRMTNLVAAAEEQAKQAMTGVRCAYMNTTVKADGPTLHAAAKTFEPALEKVRAIDGMVFSFTLQPYPVSLLKRTEPAGGNVLGLNPADGPLVSILILLYWNQQSDDELVLGTARNVIEAIDKDAAARGTLVPYKYLNYAFDFQDPIGSYGQENRKKLQEASRKYDPDGLFQKEVPGGFKLFP</sequence>
<dbReference type="EMBL" id="JAQQWI010000024">
    <property type="protein sequence ID" value="KAK7994443.1"/>
    <property type="molecule type" value="Genomic_DNA"/>
</dbReference>
<feature type="domain" description="FAD-binding PCMH-type" evidence="5">
    <location>
        <begin position="40"/>
        <end position="215"/>
    </location>
</feature>
<evidence type="ECO:0000256" key="2">
    <source>
        <dbReference type="ARBA" id="ARBA00022630"/>
    </source>
</evidence>
<dbReference type="SUPFAM" id="SSF56176">
    <property type="entry name" value="FAD-binding/transporter-associated domain-like"/>
    <property type="match status" value="1"/>
</dbReference>
<evidence type="ECO:0000256" key="4">
    <source>
        <dbReference type="ARBA" id="ARBA00023002"/>
    </source>
</evidence>
<accession>A0ABR1R0D4</accession>
<evidence type="ECO:0000256" key="1">
    <source>
        <dbReference type="ARBA" id="ARBA00005466"/>
    </source>
</evidence>
<keyword evidence="4" id="KW-0560">Oxidoreductase</keyword>
<proteinExistence type="inferred from homology"/>
<dbReference type="InterPro" id="IPR016166">
    <property type="entry name" value="FAD-bd_PCMH"/>
</dbReference>
<dbReference type="PANTHER" id="PTHR42973:SF22">
    <property type="entry name" value="FAD-BINDING PCMH-TYPE DOMAIN-CONTAINING PROTEIN-RELATED"/>
    <property type="match status" value="1"/>
</dbReference>
<evidence type="ECO:0000256" key="3">
    <source>
        <dbReference type="ARBA" id="ARBA00022827"/>
    </source>
</evidence>
<name>A0ABR1R0D4_9PEZI</name>
<dbReference type="InterPro" id="IPR036318">
    <property type="entry name" value="FAD-bd_PCMH-like_sf"/>
</dbReference>
<dbReference type="InterPro" id="IPR016169">
    <property type="entry name" value="FAD-bd_PCMH_sub2"/>
</dbReference>
<dbReference type="Pfam" id="PF01565">
    <property type="entry name" value="FAD_binding_4"/>
    <property type="match status" value="1"/>
</dbReference>